<protein>
    <submittedName>
        <fullName evidence="1">Membrane transporter</fullName>
    </submittedName>
</protein>
<evidence type="ECO:0000313" key="1">
    <source>
        <dbReference type="EnsemblMetazoa" id="PPA44378.1"/>
    </source>
</evidence>
<dbReference type="InterPro" id="IPR036259">
    <property type="entry name" value="MFS_trans_sf"/>
</dbReference>
<accession>A0A8R1Z485</accession>
<sequence>MDEKTDSKMLCGSGGKNEEKPSAKQCFGHARHAMLLISVLAVAASKSNDFTFTFTVICMTSNASDNTPIPLSNHDRDLLFASAGVGALITTVVIAMALHRVGARVVFPSALFLSGHLLDFDNVLRELCASGTDRQLDFLVEELVLHASLLIVSSKDGVDDAVGFKLAWMRVGNSIGCPVTAEPQFLQLLHTLSASRWCTATLLMPHLAPSGLLAILPMRLMQGSAVAAVMPMIGFIAAHWAPLAEMGNFMTMLTAGIQIAQIVTMPLSGELCVSAGWQWSYYVHGTYSICIALAFFAIFRDSPEQHRRVSPQELALITKNGPTSRRKGGKRPPVPYREIFSDPAVWAIWVAFFGNSFGYQMILQFMPTFLNKVLAIPIERTGFFAILPPIAQLCLKVVGGITNDKLTCVNELAKLRLFNTLAMVGCGFFLLPLGFQTPGSESLLPIAFFTASVASMGLITCGSIKSVTLISRQYSHFVMAIVQFVVCIGYLLVPLFVSTLAPTNSIYEWRFVFGGVCIVLICTNAVFCYWCQAEPAEWTKSIPRGDESIRELVTPAEDSTPPA</sequence>
<dbReference type="PANTHER" id="PTHR45757">
    <property type="entry name" value="PROTEIN CBG23364-RELATED"/>
    <property type="match status" value="1"/>
</dbReference>
<name>A0A2A6BFL9_PRIPA</name>
<organism evidence="1 2">
    <name type="scientific">Pristionchus pacificus</name>
    <name type="common">Parasitic nematode worm</name>
    <dbReference type="NCBI Taxonomy" id="54126"/>
    <lineage>
        <taxon>Eukaryota</taxon>
        <taxon>Metazoa</taxon>
        <taxon>Ecdysozoa</taxon>
        <taxon>Nematoda</taxon>
        <taxon>Chromadorea</taxon>
        <taxon>Rhabditida</taxon>
        <taxon>Rhabditina</taxon>
        <taxon>Diplogasteromorpha</taxon>
        <taxon>Diplogasteroidea</taxon>
        <taxon>Neodiplogasteridae</taxon>
        <taxon>Pristionchus</taxon>
    </lineage>
</organism>
<reference evidence="2" key="1">
    <citation type="journal article" date="2008" name="Nat. Genet.">
        <title>The Pristionchus pacificus genome provides a unique perspective on nematode lifestyle and parasitism.</title>
        <authorList>
            <person name="Dieterich C."/>
            <person name="Clifton S.W."/>
            <person name="Schuster L.N."/>
            <person name="Chinwalla A."/>
            <person name="Delehaunty K."/>
            <person name="Dinkelacker I."/>
            <person name="Fulton L."/>
            <person name="Fulton R."/>
            <person name="Godfrey J."/>
            <person name="Minx P."/>
            <person name="Mitreva M."/>
            <person name="Roeseler W."/>
            <person name="Tian H."/>
            <person name="Witte H."/>
            <person name="Yang S.P."/>
            <person name="Wilson R.K."/>
            <person name="Sommer R.J."/>
        </authorList>
    </citation>
    <scope>NUCLEOTIDE SEQUENCE [LARGE SCALE GENOMIC DNA]</scope>
    <source>
        <strain evidence="2">PS312</strain>
    </source>
</reference>
<accession>A0A2A6BFL9</accession>
<reference evidence="1" key="2">
    <citation type="submission" date="2022-06" db="UniProtKB">
        <authorList>
            <consortium name="EnsemblMetazoa"/>
        </authorList>
    </citation>
    <scope>IDENTIFICATION</scope>
    <source>
        <strain evidence="1">PS312</strain>
    </source>
</reference>
<dbReference type="EnsemblMetazoa" id="PPA44378.1">
    <property type="protein sequence ID" value="PPA44378.1"/>
    <property type="gene ID" value="WBGene00282747"/>
</dbReference>
<dbReference type="Gene3D" id="1.20.1250.20">
    <property type="entry name" value="MFS general substrate transporter like domains"/>
    <property type="match status" value="2"/>
</dbReference>
<dbReference type="GO" id="GO:0022857">
    <property type="term" value="F:transmembrane transporter activity"/>
    <property type="evidence" value="ECO:0007669"/>
    <property type="project" value="InterPro"/>
</dbReference>
<dbReference type="PANTHER" id="PTHR45757:SF33">
    <property type="entry name" value="MAJOR FACILITATOR SUPERFAMILY (MFS) PROFILE DOMAIN-CONTAINING PROTEIN"/>
    <property type="match status" value="1"/>
</dbReference>
<proteinExistence type="predicted"/>
<gene>
    <name evidence="1" type="primary">WBGene00282747</name>
</gene>
<dbReference type="Pfam" id="PF07690">
    <property type="entry name" value="MFS_1"/>
    <property type="match status" value="1"/>
</dbReference>
<dbReference type="AlphaFoldDB" id="A0A2A6BFL9"/>
<dbReference type="Proteomes" id="UP000005239">
    <property type="component" value="Unassembled WGS sequence"/>
</dbReference>
<dbReference type="SUPFAM" id="SSF103473">
    <property type="entry name" value="MFS general substrate transporter"/>
    <property type="match status" value="1"/>
</dbReference>
<dbReference type="InterPro" id="IPR011701">
    <property type="entry name" value="MFS"/>
</dbReference>
<keyword evidence="2" id="KW-1185">Reference proteome</keyword>
<dbReference type="OrthoDB" id="2985014at2759"/>
<evidence type="ECO:0000313" key="2">
    <source>
        <dbReference type="Proteomes" id="UP000005239"/>
    </source>
</evidence>